<dbReference type="InterPro" id="IPR039426">
    <property type="entry name" value="TonB-dep_rcpt-like"/>
</dbReference>
<evidence type="ECO:0000256" key="2">
    <source>
        <dbReference type="ARBA" id="ARBA00022448"/>
    </source>
</evidence>
<dbReference type="AlphaFoldDB" id="A0A291QU40"/>
<dbReference type="InterPro" id="IPR037066">
    <property type="entry name" value="Plug_dom_sf"/>
</dbReference>
<keyword evidence="4 7" id="KW-0812">Transmembrane</keyword>
<dbReference type="Gene3D" id="2.40.170.20">
    <property type="entry name" value="TonB-dependent receptor, beta-barrel domain"/>
    <property type="match status" value="1"/>
</dbReference>
<keyword evidence="2 7" id="KW-0813">Transport</keyword>
<comment type="subcellular location">
    <subcellularLocation>
        <location evidence="1 7">Cell outer membrane</location>
        <topology evidence="1 7">Multi-pass membrane protein</topology>
    </subcellularLocation>
</comment>
<proteinExistence type="inferred from homology"/>
<evidence type="ECO:0000259" key="9">
    <source>
        <dbReference type="Pfam" id="PF07715"/>
    </source>
</evidence>
<keyword evidence="5 7" id="KW-0472">Membrane</keyword>
<dbReference type="OrthoDB" id="9768177at2"/>
<gene>
    <name evidence="10" type="ORF">COR50_09590</name>
</gene>
<dbReference type="Proteomes" id="UP000220133">
    <property type="component" value="Chromosome"/>
</dbReference>
<dbReference type="InterPro" id="IPR008969">
    <property type="entry name" value="CarboxyPept-like_regulatory"/>
</dbReference>
<dbReference type="Gene3D" id="2.170.130.10">
    <property type="entry name" value="TonB-dependent receptor, plug domain"/>
    <property type="match status" value="1"/>
</dbReference>
<dbReference type="Gene3D" id="2.60.40.1120">
    <property type="entry name" value="Carboxypeptidase-like, regulatory domain"/>
    <property type="match status" value="1"/>
</dbReference>
<keyword evidence="3 7" id="KW-1134">Transmembrane beta strand</keyword>
<dbReference type="InterPro" id="IPR012910">
    <property type="entry name" value="Plug_dom"/>
</dbReference>
<organism evidence="10 11">
    <name type="scientific">Chitinophaga caeni</name>
    <dbReference type="NCBI Taxonomy" id="2029983"/>
    <lineage>
        <taxon>Bacteria</taxon>
        <taxon>Pseudomonadati</taxon>
        <taxon>Bacteroidota</taxon>
        <taxon>Chitinophagia</taxon>
        <taxon>Chitinophagales</taxon>
        <taxon>Chitinophagaceae</taxon>
        <taxon>Chitinophaga</taxon>
    </lineage>
</organism>
<dbReference type="NCBIfam" id="TIGR04057">
    <property type="entry name" value="SusC_RagA_signa"/>
    <property type="match status" value="1"/>
</dbReference>
<feature type="domain" description="TonB-dependent receptor plug" evidence="9">
    <location>
        <begin position="125"/>
        <end position="228"/>
    </location>
</feature>
<evidence type="ECO:0000313" key="10">
    <source>
        <dbReference type="EMBL" id="ATL47402.1"/>
    </source>
</evidence>
<dbReference type="GO" id="GO:0009279">
    <property type="term" value="C:cell outer membrane"/>
    <property type="evidence" value="ECO:0007669"/>
    <property type="project" value="UniProtKB-SubCell"/>
</dbReference>
<evidence type="ECO:0000256" key="1">
    <source>
        <dbReference type="ARBA" id="ARBA00004571"/>
    </source>
</evidence>
<keyword evidence="11" id="KW-1185">Reference proteome</keyword>
<dbReference type="KEGG" id="cbae:COR50_09590"/>
<evidence type="ECO:0000256" key="6">
    <source>
        <dbReference type="ARBA" id="ARBA00023237"/>
    </source>
</evidence>
<dbReference type="InterPro" id="IPR023997">
    <property type="entry name" value="TonB-dep_OMP_SusC/RagA_CS"/>
</dbReference>
<feature type="chain" id="PRO_5013285050" evidence="8">
    <location>
        <begin position="31"/>
        <end position="1026"/>
    </location>
</feature>
<dbReference type="InterPro" id="IPR036942">
    <property type="entry name" value="Beta-barrel_TonB_sf"/>
</dbReference>
<protein>
    <submittedName>
        <fullName evidence="10">SusC/RagA family TonB-linked outer membrane protein</fullName>
    </submittedName>
</protein>
<dbReference type="Pfam" id="PF07715">
    <property type="entry name" value="Plug"/>
    <property type="match status" value="1"/>
</dbReference>
<keyword evidence="8" id="KW-0732">Signal</keyword>
<dbReference type="EMBL" id="CP023777">
    <property type="protein sequence ID" value="ATL47402.1"/>
    <property type="molecule type" value="Genomic_DNA"/>
</dbReference>
<dbReference type="RefSeq" id="WP_098193783.1">
    <property type="nucleotide sequence ID" value="NZ_CP023777.1"/>
</dbReference>
<keyword evidence="6 7" id="KW-0998">Cell outer membrane</keyword>
<comment type="similarity">
    <text evidence="7">Belongs to the TonB-dependent receptor family.</text>
</comment>
<dbReference type="PROSITE" id="PS52016">
    <property type="entry name" value="TONB_DEPENDENT_REC_3"/>
    <property type="match status" value="1"/>
</dbReference>
<evidence type="ECO:0000256" key="7">
    <source>
        <dbReference type="PROSITE-ProRule" id="PRU01360"/>
    </source>
</evidence>
<name>A0A291QU40_9BACT</name>
<dbReference type="SUPFAM" id="SSF56935">
    <property type="entry name" value="Porins"/>
    <property type="match status" value="1"/>
</dbReference>
<reference evidence="10 11" key="1">
    <citation type="submission" date="2017-10" db="EMBL/GenBank/DDBJ databases">
        <title>Paenichitinophaga pekingensis gen. nov., sp. nov., isolated from activated sludge.</title>
        <authorList>
            <person name="Jin D."/>
            <person name="Kong X."/>
            <person name="Deng Y."/>
            <person name="Bai Z."/>
        </authorList>
    </citation>
    <scope>NUCLEOTIDE SEQUENCE [LARGE SCALE GENOMIC DNA]</scope>
    <source>
        <strain evidence="10 11">13</strain>
    </source>
</reference>
<dbReference type="NCBIfam" id="TIGR04056">
    <property type="entry name" value="OMP_RagA_SusC"/>
    <property type="match status" value="1"/>
</dbReference>
<evidence type="ECO:0000256" key="5">
    <source>
        <dbReference type="ARBA" id="ARBA00023136"/>
    </source>
</evidence>
<dbReference type="InterPro" id="IPR023996">
    <property type="entry name" value="TonB-dep_OMP_SusC/RagA"/>
</dbReference>
<evidence type="ECO:0000256" key="3">
    <source>
        <dbReference type="ARBA" id="ARBA00022452"/>
    </source>
</evidence>
<dbReference type="SUPFAM" id="SSF49464">
    <property type="entry name" value="Carboxypeptidase regulatory domain-like"/>
    <property type="match status" value="1"/>
</dbReference>
<evidence type="ECO:0000256" key="4">
    <source>
        <dbReference type="ARBA" id="ARBA00022692"/>
    </source>
</evidence>
<evidence type="ECO:0000256" key="8">
    <source>
        <dbReference type="SAM" id="SignalP"/>
    </source>
</evidence>
<evidence type="ECO:0000313" key="11">
    <source>
        <dbReference type="Proteomes" id="UP000220133"/>
    </source>
</evidence>
<accession>A0A291QU40</accession>
<feature type="signal peptide" evidence="8">
    <location>
        <begin position="1"/>
        <end position="30"/>
    </location>
</feature>
<dbReference type="Pfam" id="PF13715">
    <property type="entry name" value="CarbopepD_reg_2"/>
    <property type="match status" value="1"/>
</dbReference>
<sequence length="1026" mass="112936">MQNMYKLFSSWKPWTVLWCLLLLQLVPAYAQSTQVSGKVFSQDNEPVMGVTIRLKGTSTGTASLEDGSYKITAKKGDVLVFSFVGYASREVIVGDQQVINITLQESNSNLEELVVVAYGVQKKKVVTGATVKVNSEDLGKNHALSMEQALQGQAAGVNITANSGQPGDALKFNIRGVGTNGNSNPLFIVDNMPVDDISYLNPADIASIDVLKDAASTAIYGARAANGIVMITTHKGRAGKMQVGLDAYYGWANPYKKLDLLTAHEYGIIMNEASINSGKAPIYSDEELAALGKGTDWQDAATRQNAPIQAYTFSLAGGNDVSIFSSALSYQGQEGVIGLEDQSYFNRITFRLNSEHRLYEGRLKIGENITYSHAASNGIGTGNIYNNSIRGLLNASPTFPVYNGDGTFGVSSLSAEEVNPIGIMYYTNMSKNITDRIVGNIYADLALYKDLHFRSDFGLDLNIFSTNSFTPVYTLTNNNKNTADYATQGLYRNTAWNWDNFFTYSKSLKDHDFSLMVGMSARRTRGFDVSGRKENLIIKDFYHAILNNATNEATQQAMGSMSNYALSSYFGRLTYSFKEKYLFNATLRRDGSVNFGQNSRYGTFPAVSAGWIITAEPFSMPSWVNFLKIRGGWGQNGNDRIVADAYRATVSSSYRAYYFGGDERFIGTSPDKIPNPNVKWETSEQTNVGFDATLFKSLELTFDWYNKTTRDWLVQAPIPAIVGTGAPYINGGNIVNKGVEIVASYSGKVGGLQFNIGGNIAFNKNKVLSIPNQEGVIHPAYNNVLSSNMDEYYRAQNGYPIGYFYGLKTDGIFQNAEEIDAYKNSKGTVIQPTAKPGDVRFVDLNDDGVINGDDKTMIGNPNPTHTYGMNLSASYKGFDASVLFYGVGGNTVVNGSRANDRFYNNYTTEIFDRWTGEGTSNSIPRVTLGDEPNGNYTKFSELYTHNGAYLRIKSLNIGYDFKKTIAKHLPVEQLRLYVSGLNLYTFTHYKGMDPEAGFGIDSWSSGTDLGYYPMPRTVMVGLNVKF</sequence>